<protein>
    <submittedName>
        <fullName evidence="1">Uncharacterized protein</fullName>
    </submittedName>
</protein>
<accession>A0A7R9BQZ0</accession>
<dbReference type="Proteomes" id="UP000678499">
    <property type="component" value="Unassembled WGS sequence"/>
</dbReference>
<sequence>MDADSAFVRLNNRLVRSLPINAVQDPDTISHTPVFHDTWSRQELNLTMIQCRGSTKFGEDILQIEQFNVVPVRWTSENLTLFLVLTSSSLIVYAEQSRNFKDAYISIAEINGDFDVRAAVPDNALITFAAKVNDQSTEISFYNQDVFALDERFATSPVLQAFDVFPSAFGTKLVSVERNYQPNIRIPLVQVVHVMRDTEGYRKAAEIQIYLRELPDTHNLRHLVDAKGFSITNDVTYLVIAVDGTSISIHQLLGSSGAEELLNVHAKDIVKLLPVLKIGSTVYLGASTSKNDILVFSSRNLGKSRPDDSQVCQVGYASGESLLQSFNSEASSGTVIAQREAISSAQTPLEKFAELAKLGVALWLEKSADPGVFNKVLDLCEKNAPDIPVRVVTEMSALAPEKLQRMRDVVSHLRQLSSSGYKITVVRPSLPRPEHVGDSGEKWKLAEALLPQGIGAGQIHFFISIRQLGAPRHRFTVYW</sequence>
<keyword evidence="2" id="KW-1185">Reference proteome</keyword>
<dbReference type="EMBL" id="CAJPEX010001269">
    <property type="protein sequence ID" value="CAG0918710.1"/>
    <property type="molecule type" value="Genomic_DNA"/>
</dbReference>
<reference evidence="1" key="1">
    <citation type="submission" date="2020-11" db="EMBL/GenBank/DDBJ databases">
        <authorList>
            <person name="Tran Van P."/>
        </authorList>
    </citation>
    <scope>NUCLEOTIDE SEQUENCE</scope>
</reference>
<evidence type="ECO:0000313" key="1">
    <source>
        <dbReference type="EMBL" id="CAD7278558.1"/>
    </source>
</evidence>
<dbReference type="AlphaFoldDB" id="A0A7R9BQZ0"/>
<name>A0A7R9BQZ0_9CRUS</name>
<dbReference type="EMBL" id="OA883306">
    <property type="protein sequence ID" value="CAD7278558.1"/>
    <property type="molecule type" value="Genomic_DNA"/>
</dbReference>
<organism evidence="1">
    <name type="scientific">Notodromas monacha</name>
    <dbReference type="NCBI Taxonomy" id="399045"/>
    <lineage>
        <taxon>Eukaryota</taxon>
        <taxon>Metazoa</taxon>
        <taxon>Ecdysozoa</taxon>
        <taxon>Arthropoda</taxon>
        <taxon>Crustacea</taxon>
        <taxon>Oligostraca</taxon>
        <taxon>Ostracoda</taxon>
        <taxon>Podocopa</taxon>
        <taxon>Podocopida</taxon>
        <taxon>Cypridocopina</taxon>
        <taxon>Cypridoidea</taxon>
        <taxon>Cyprididae</taxon>
        <taxon>Notodromas</taxon>
    </lineage>
</organism>
<gene>
    <name evidence="1" type="ORF">NMOB1V02_LOCUS6257</name>
</gene>
<evidence type="ECO:0000313" key="2">
    <source>
        <dbReference type="Proteomes" id="UP000678499"/>
    </source>
</evidence>
<proteinExistence type="predicted"/>